<reference evidence="2 3" key="1">
    <citation type="journal article" date="2022" name="Nat. Plants">
        <title>Genomes of leafy and leafless Platanthera orchids illuminate the evolution of mycoheterotrophy.</title>
        <authorList>
            <person name="Li M.H."/>
            <person name="Liu K.W."/>
            <person name="Li Z."/>
            <person name="Lu H.C."/>
            <person name="Ye Q.L."/>
            <person name="Zhang D."/>
            <person name="Wang J.Y."/>
            <person name="Li Y.F."/>
            <person name="Zhong Z.M."/>
            <person name="Liu X."/>
            <person name="Yu X."/>
            <person name="Liu D.K."/>
            <person name="Tu X.D."/>
            <person name="Liu B."/>
            <person name="Hao Y."/>
            <person name="Liao X.Y."/>
            <person name="Jiang Y.T."/>
            <person name="Sun W.H."/>
            <person name="Chen J."/>
            <person name="Chen Y.Q."/>
            <person name="Ai Y."/>
            <person name="Zhai J.W."/>
            <person name="Wu S.S."/>
            <person name="Zhou Z."/>
            <person name="Hsiao Y.Y."/>
            <person name="Wu W.L."/>
            <person name="Chen Y.Y."/>
            <person name="Lin Y.F."/>
            <person name="Hsu J.L."/>
            <person name="Li C.Y."/>
            <person name="Wang Z.W."/>
            <person name="Zhao X."/>
            <person name="Zhong W.Y."/>
            <person name="Ma X.K."/>
            <person name="Ma L."/>
            <person name="Huang J."/>
            <person name="Chen G.Z."/>
            <person name="Huang M.Z."/>
            <person name="Huang L."/>
            <person name="Peng D.H."/>
            <person name="Luo Y.B."/>
            <person name="Zou S.Q."/>
            <person name="Chen S.P."/>
            <person name="Lan S."/>
            <person name="Tsai W.C."/>
            <person name="Van de Peer Y."/>
            <person name="Liu Z.J."/>
        </authorList>
    </citation>
    <scope>NUCLEOTIDE SEQUENCE [LARGE SCALE GENOMIC DNA]</scope>
    <source>
        <strain evidence="2">Lor287</strain>
    </source>
</reference>
<organism evidence="2 3">
    <name type="scientific">Platanthera zijinensis</name>
    <dbReference type="NCBI Taxonomy" id="2320716"/>
    <lineage>
        <taxon>Eukaryota</taxon>
        <taxon>Viridiplantae</taxon>
        <taxon>Streptophyta</taxon>
        <taxon>Embryophyta</taxon>
        <taxon>Tracheophyta</taxon>
        <taxon>Spermatophyta</taxon>
        <taxon>Magnoliopsida</taxon>
        <taxon>Liliopsida</taxon>
        <taxon>Asparagales</taxon>
        <taxon>Orchidaceae</taxon>
        <taxon>Orchidoideae</taxon>
        <taxon>Orchideae</taxon>
        <taxon>Orchidinae</taxon>
        <taxon>Platanthera</taxon>
    </lineage>
</organism>
<protein>
    <submittedName>
        <fullName evidence="2">Uncharacterized protein</fullName>
    </submittedName>
</protein>
<comment type="caution">
    <text evidence="2">The sequence shown here is derived from an EMBL/GenBank/DDBJ whole genome shotgun (WGS) entry which is preliminary data.</text>
</comment>
<feature type="region of interest" description="Disordered" evidence="1">
    <location>
        <begin position="1"/>
        <end position="22"/>
    </location>
</feature>
<dbReference type="EMBL" id="JBBWWQ010000019">
    <property type="protein sequence ID" value="KAK8919417.1"/>
    <property type="molecule type" value="Genomic_DNA"/>
</dbReference>
<feature type="compositionally biased region" description="Basic and acidic residues" evidence="1">
    <location>
        <begin position="13"/>
        <end position="22"/>
    </location>
</feature>
<keyword evidence="3" id="KW-1185">Reference proteome</keyword>
<name>A0AAP0AYU5_9ASPA</name>
<gene>
    <name evidence="2" type="ORF">KSP39_PZI021975</name>
</gene>
<evidence type="ECO:0000256" key="1">
    <source>
        <dbReference type="SAM" id="MobiDB-lite"/>
    </source>
</evidence>
<evidence type="ECO:0000313" key="3">
    <source>
        <dbReference type="Proteomes" id="UP001418222"/>
    </source>
</evidence>
<feature type="compositionally biased region" description="Polar residues" evidence="1">
    <location>
        <begin position="1"/>
        <end position="12"/>
    </location>
</feature>
<sequence>MRGSDDIQTSQGKGEREKETPIFRRTSNNNSCLYWFLLCVRTSYLSFSHLLYNRCHSYLIPDTIIPHFIKYCVSKKPLKDSHFRNSHFLLMYTIHCPTQ</sequence>
<evidence type="ECO:0000313" key="2">
    <source>
        <dbReference type="EMBL" id="KAK8919417.1"/>
    </source>
</evidence>
<dbReference type="AlphaFoldDB" id="A0AAP0AYU5"/>
<dbReference type="Proteomes" id="UP001418222">
    <property type="component" value="Unassembled WGS sequence"/>
</dbReference>
<proteinExistence type="predicted"/>
<accession>A0AAP0AYU5</accession>